<comment type="caution">
    <text evidence="10">The sequence shown here is derived from an EMBL/GenBank/DDBJ whole genome shotgun (WGS) entry which is preliminary data.</text>
</comment>
<evidence type="ECO:0000256" key="2">
    <source>
        <dbReference type="ARBA" id="ARBA00009813"/>
    </source>
</evidence>
<evidence type="ECO:0000313" key="10">
    <source>
        <dbReference type="EMBL" id="PXX50657.1"/>
    </source>
</evidence>
<keyword evidence="6 7" id="KW-0676">Redox-active center</keyword>
<dbReference type="Pfam" id="PF10411">
    <property type="entry name" value="DsbC_N"/>
    <property type="match status" value="1"/>
</dbReference>
<name>A0A318JJV1_9NEIS</name>
<evidence type="ECO:0000259" key="8">
    <source>
        <dbReference type="Pfam" id="PF10411"/>
    </source>
</evidence>
<keyword evidence="11" id="KW-1185">Reference proteome</keyword>
<evidence type="ECO:0000256" key="1">
    <source>
        <dbReference type="ARBA" id="ARBA00004418"/>
    </source>
</evidence>
<comment type="similarity">
    <text evidence="2 7">Belongs to the thioredoxin family. DsbC subfamily.</text>
</comment>
<dbReference type="InterPro" id="IPR036249">
    <property type="entry name" value="Thioredoxin-like_sf"/>
</dbReference>
<evidence type="ECO:0000256" key="6">
    <source>
        <dbReference type="ARBA" id="ARBA00023284"/>
    </source>
</evidence>
<comment type="subcellular location">
    <subcellularLocation>
        <location evidence="1 7">Periplasm</location>
    </subcellularLocation>
</comment>
<protein>
    <recommendedName>
        <fullName evidence="7">Thiol:disulfide interchange protein</fullName>
    </recommendedName>
</protein>
<evidence type="ECO:0000256" key="3">
    <source>
        <dbReference type="ARBA" id="ARBA00022729"/>
    </source>
</evidence>
<evidence type="ECO:0000256" key="5">
    <source>
        <dbReference type="ARBA" id="ARBA00023157"/>
    </source>
</evidence>
<feature type="domain" description="Thioredoxin-like fold" evidence="9">
    <location>
        <begin position="117"/>
        <end position="242"/>
    </location>
</feature>
<dbReference type="PANTHER" id="PTHR35272:SF3">
    <property type="entry name" value="THIOL:DISULFIDE INTERCHANGE PROTEIN DSBC"/>
    <property type="match status" value="1"/>
</dbReference>
<dbReference type="Gene3D" id="3.10.450.70">
    <property type="entry name" value="Disulphide bond isomerase, DsbC/G, N-terminal"/>
    <property type="match status" value="1"/>
</dbReference>
<keyword evidence="4 7" id="KW-0574">Periplasm</keyword>
<dbReference type="InterPro" id="IPR018950">
    <property type="entry name" value="DiS-bond_isomerase_DsbC/G_N"/>
</dbReference>
<sequence length="245" mass="26928">MKTTVKALALAASMLLSLSACNANATPSSNEQVKKAFSSRFPTREVLSVSETPVKGVYEVVVKGKQIVYTDAEAKYLFVGDLIDTEAKSSLTEKKMAELNRVNFNKLPFQYAIKEVRGNGARKLAVFTDPDCPYCKQLERESLPDITNVTIYTFLYPLAQLHPDAPHKARQIWCSKDRLATWTAFMRDGKELTGTDKCDTSALDKIEAMGDELGITGTPGLIFGNGRLVPGAIAKDDIEKLLDAK</sequence>
<feature type="signal peptide" evidence="7">
    <location>
        <begin position="1"/>
        <end position="25"/>
    </location>
</feature>
<gene>
    <name evidence="10" type="ORF">DFR38_102314</name>
</gene>
<keyword evidence="3 7" id="KW-0732">Signal</keyword>
<evidence type="ECO:0000313" key="11">
    <source>
        <dbReference type="Proteomes" id="UP000248395"/>
    </source>
</evidence>
<dbReference type="InterPro" id="IPR033954">
    <property type="entry name" value="DiS-bond_Isoase_DsbC/G"/>
</dbReference>
<evidence type="ECO:0000256" key="4">
    <source>
        <dbReference type="ARBA" id="ARBA00022764"/>
    </source>
</evidence>
<feature type="domain" description="Disulphide bond isomerase DsbC/G N-terminal" evidence="8">
    <location>
        <begin position="28"/>
        <end position="93"/>
    </location>
</feature>
<dbReference type="Proteomes" id="UP000248395">
    <property type="component" value="Unassembled WGS sequence"/>
</dbReference>
<dbReference type="PROSITE" id="PS51257">
    <property type="entry name" value="PROKAR_LIPOPROTEIN"/>
    <property type="match status" value="1"/>
</dbReference>
<dbReference type="InterPro" id="IPR009094">
    <property type="entry name" value="DiS-bond_isomerase_DsbC/G_N_sf"/>
</dbReference>
<evidence type="ECO:0000259" key="9">
    <source>
        <dbReference type="Pfam" id="PF13098"/>
    </source>
</evidence>
<evidence type="ECO:0000256" key="7">
    <source>
        <dbReference type="RuleBase" id="RU364038"/>
    </source>
</evidence>
<dbReference type="RefSeq" id="WP_110312992.1">
    <property type="nucleotide sequence ID" value="NZ_QJKC01000002.1"/>
</dbReference>
<dbReference type="OrthoDB" id="12976at2"/>
<dbReference type="AlphaFoldDB" id="A0A318JJV1"/>
<organism evidence="10 11">
    <name type="scientific">Aquitalea magnusonii</name>
    <dbReference type="NCBI Taxonomy" id="332411"/>
    <lineage>
        <taxon>Bacteria</taxon>
        <taxon>Pseudomonadati</taxon>
        <taxon>Pseudomonadota</taxon>
        <taxon>Betaproteobacteria</taxon>
        <taxon>Neisseriales</taxon>
        <taxon>Chromobacteriaceae</taxon>
        <taxon>Aquitalea</taxon>
    </lineage>
</organism>
<dbReference type="SUPFAM" id="SSF54423">
    <property type="entry name" value="DsbC/DsbG N-terminal domain-like"/>
    <property type="match status" value="1"/>
</dbReference>
<reference evidence="10 11" key="1">
    <citation type="submission" date="2018-05" db="EMBL/GenBank/DDBJ databases">
        <title>Genomic Encyclopedia of Type Strains, Phase IV (KMG-IV): sequencing the most valuable type-strain genomes for metagenomic binning, comparative biology and taxonomic classification.</title>
        <authorList>
            <person name="Goeker M."/>
        </authorList>
    </citation>
    <scope>NUCLEOTIDE SEQUENCE [LARGE SCALE GENOMIC DNA]</scope>
    <source>
        <strain evidence="10 11">DSM 25134</strain>
    </source>
</reference>
<dbReference type="GO" id="GO:0042597">
    <property type="term" value="C:periplasmic space"/>
    <property type="evidence" value="ECO:0007669"/>
    <property type="project" value="UniProtKB-SubCell"/>
</dbReference>
<dbReference type="Pfam" id="PF13098">
    <property type="entry name" value="Thioredoxin_2"/>
    <property type="match status" value="1"/>
</dbReference>
<dbReference type="CDD" id="cd03020">
    <property type="entry name" value="DsbA_DsbC_DsbG"/>
    <property type="match status" value="1"/>
</dbReference>
<dbReference type="InterPro" id="IPR051470">
    <property type="entry name" value="Thiol:disulfide_interchange"/>
</dbReference>
<dbReference type="SUPFAM" id="SSF52833">
    <property type="entry name" value="Thioredoxin-like"/>
    <property type="match status" value="1"/>
</dbReference>
<dbReference type="Gene3D" id="3.40.30.10">
    <property type="entry name" value="Glutaredoxin"/>
    <property type="match status" value="1"/>
</dbReference>
<proteinExistence type="inferred from homology"/>
<dbReference type="PANTHER" id="PTHR35272">
    <property type="entry name" value="THIOL:DISULFIDE INTERCHANGE PROTEIN DSBC-RELATED"/>
    <property type="match status" value="1"/>
</dbReference>
<keyword evidence="5" id="KW-1015">Disulfide bond</keyword>
<accession>A0A318JJV1</accession>
<comment type="function">
    <text evidence="7">Required for disulfide bond formation in some periplasmic proteins. Acts by transferring its disulfide bond to other proteins and is reduced in the process.</text>
</comment>
<dbReference type="InterPro" id="IPR012336">
    <property type="entry name" value="Thioredoxin-like_fold"/>
</dbReference>
<feature type="chain" id="PRO_5016195566" description="Thiol:disulfide interchange protein" evidence="7">
    <location>
        <begin position="26"/>
        <end position="245"/>
    </location>
</feature>
<dbReference type="EMBL" id="QJKC01000002">
    <property type="protein sequence ID" value="PXX50657.1"/>
    <property type="molecule type" value="Genomic_DNA"/>
</dbReference>